<proteinExistence type="predicted"/>
<dbReference type="Pfam" id="PF01381">
    <property type="entry name" value="HTH_3"/>
    <property type="match status" value="1"/>
</dbReference>
<dbReference type="Proteomes" id="UP000244168">
    <property type="component" value="Unassembled WGS sequence"/>
</dbReference>
<dbReference type="SMART" id="SM00530">
    <property type="entry name" value="HTH_XRE"/>
    <property type="match status" value="1"/>
</dbReference>
<dbReference type="SUPFAM" id="SSF47413">
    <property type="entry name" value="lambda repressor-like DNA-binding domains"/>
    <property type="match status" value="1"/>
</dbReference>
<organism evidence="3 4">
    <name type="scientific">Mucilaginibacter yixingensis</name>
    <dbReference type="NCBI Taxonomy" id="1295612"/>
    <lineage>
        <taxon>Bacteria</taxon>
        <taxon>Pseudomonadati</taxon>
        <taxon>Bacteroidota</taxon>
        <taxon>Sphingobacteriia</taxon>
        <taxon>Sphingobacteriales</taxon>
        <taxon>Sphingobacteriaceae</taxon>
        <taxon>Mucilaginibacter</taxon>
    </lineage>
</organism>
<evidence type="ECO:0000313" key="3">
    <source>
        <dbReference type="EMBL" id="PTQ95561.1"/>
    </source>
</evidence>
<sequence length="87" mass="10114">MKQSLENKIRTVAINIRRIRESKDYTQDYLAVKLNISQNAYSKIELGYTKITVERLFQIAQILEVDPVALINFSDEEQTRLLQVNGL</sequence>
<dbReference type="PROSITE" id="PS50943">
    <property type="entry name" value="HTH_CROC1"/>
    <property type="match status" value="1"/>
</dbReference>
<evidence type="ECO:0000256" key="1">
    <source>
        <dbReference type="ARBA" id="ARBA00023125"/>
    </source>
</evidence>
<protein>
    <submittedName>
        <fullName evidence="3">Helix-turn-helix protein</fullName>
    </submittedName>
</protein>
<dbReference type="Gene3D" id="1.10.260.40">
    <property type="entry name" value="lambda repressor-like DNA-binding domains"/>
    <property type="match status" value="1"/>
</dbReference>
<evidence type="ECO:0000259" key="2">
    <source>
        <dbReference type="PROSITE" id="PS50943"/>
    </source>
</evidence>
<dbReference type="InterPro" id="IPR010982">
    <property type="entry name" value="Lambda_DNA-bd_dom_sf"/>
</dbReference>
<keyword evidence="1" id="KW-0238">DNA-binding</keyword>
<comment type="caution">
    <text evidence="3">The sequence shown here is derived from an EMBL/GenBank/DDBJ whole genome shotgun (WGS) entry which is preliminary data.</text>
</comment>
<dbReference type="EMBL" id="QAOQ01000005">
    <property type="protein sequence ID" value="PTQ95561.1"/>
    <property type="molecule type" value="Genomic_DNA"/>
</dbReference>
<evidence type="ECO:0000313" key="4">
    <source>
        <dbReference type="Proteomes" id="UP000244168"/>
    </source>
</evidence>
<feature type="domain" description="HTH cro/C1-type" evidence="2">
    <location>
        <begin position="16"/>
        <end position="70"/>
    </location>
</feature>
<dbReference type="CDD" id="cd00093">
    <property type="entry name" value="HTH_XRE"/>
    <property type="match status" value="1"/>
</dbReference>
<dbReference type="GO" id="GO:0003677">
    <property type="term" value="F:DNA binding"/>
    <property type="evidence" value="ECO:0007669"/>
    <property type="project" value="UniProtKB-KW"/>
</dbReference>
<keyword evidence="4" id="KW-1185">Reference proteome</keyword>
<dbReference type="PANTHER" id="PTHR46558">
    <property type="entry name" value="TRACRIPTIONAL REGULATORY PROTEIN-RELATED-RELATED"/>
    <property type="match status" value="1"/>
</dbReference>
<name>A0A2T5J7X0_9SPHI</name>
<dbReference type="RefSeq" id="WP_107829071.1">
    <property type="nucleotide sequence ID" value="NZ_CP160205.1"/>
</dbReference>
<gene>
    <name evidence="3" type="ORF">C8P68_10566</name>
</gene>
<dbReference type="InterPro" id="IPR001387">
    <property type="entry name" value="Cro/C1-type_HTH"/>
</dbReference>
<dbReference type="OrthoDB" id="798409at2"/>
<reference evidence="3 4" key="1">
    <citation type="submission" date="2018-04" db="EMBL/GenBank/DDBJ databases">
        <title>Genomic Encyclopedia of Archaeal and Bacterial Type Strains, Phase II (KMG-II): from individual species to whole genera.</title>
        <authorList>
            <person name="Goeker M."/>
        </authorList>
    </citation>
    <scope>NUCLEOTIDE SEQUENCE [LARGE SCALE GENOMIC DNA]</scope>
    <source>
        <strain evidence="3 4">DSM 26809</strain>
    </source>
</reference>
<dbReference type="AlphaFoldDB" id="A0A2T5J7X0"/>
<dbReference type="PANTHER" id="PTHR46558:SF4">
    <property type="entry name" value="DNA-BIDING PHAGE PROTEIN"/>
    <property type="match status" value="1"/>
</dbReference>
<accession>A0A2T5J7X0</accession>